<dbReference type="AlphaFoldDB" id="A0AAE2RQL1"/>
<dbReference type="EMBL" id="JADOEF010000001">
    <property type="protein sequence ID" value="MBF7809717.1"/>
    <property type="molecule type" value="Genomic_DNA"/>
</dbReference>
<dbReference type="RefSeq" id="WP_012059694.1">
    <property type="nucleotide sequence ID" value="NZ_CP073279.1"/>
</dbReference>
<gene>
    <name evidence="1" type="ORF">IS491_13755</name>
</gene>
<dbReference type="Proteomes" id="UP000631418">
    <property type="component" value="Unassembled WGS sequence"/>
</dbReference>
<proteinExistence type="predicted"/>
<sequence length="223" mass="26314">MEELFDVLGKLNDRTLAYAELKNDLLFQKIPKDKIKYYVDDSLFLGKIEAKKYLGKDLKKLCEDNGVKIEIVKKSGTFYGVKFRAEISFSKKENIIKIYENSLIDLMNTCNKVDFFKEKLSYEDVFNMHLAHEFYHFLEYKEKKPTNELLEQVTLMNFVFFKRKSSIIKCSEIAAHSFSKEILGAKFLHNIYDYLYLIELGKISLDDFKKIVICLEKELNNML</sequence>
<accession>A0AAE2RQL1</accession>
<protein>
    <submittedName>
        <fullName evidence="1">Uncharacterized protein</fullName>
    </submittedName>
</protein>
<dbReference type="OMA" id="MHIAHEL"/>
<name>A0AAE2RQL1_CLOBE</name>
<evidence type="ECO:0000313" key="1">
    <source>
        <dbReference type="EMBL" id="MBF7809717.1"/>
    </source>
</evidence>
<organism evidence="1 2">
    <name type="scientific">Clostridium beijerinckii</name>
    <name type="common">Clostridium MP</name>
    <dbReference type="NCBI Taxonomy" id="1520"/>
    <lineage>
        <taxon>Bacteria</taxon>
        <taxon>Bacillati</taxon>
        <taxon>Bacillota</taxon>
        <taxon>Clostridia</taxon>
        <taxon>Eubacteriales</taxon>
        <taxon>Clostridiaceae</taxon>
        <taxon>Clostridium</taxon>
    </lineage>
</organism>
<comment type="caution">
    <text evidence="1">The sequence shown here is derived from an EMBL/GenBank/DDBJ whole genome shotgun (WGS) entry which is preliminary data.</text>
</comment>
<evidence type="ECO:0000313" key="2">
    <source>
        <dbReference type="Proteomes" id="UP000631418"/>
    </source>
</evidence>
<reference evidence="1" key="1">
    <citation type="submission" date="2020-11" db="EMBL/GenBank/DDBJ databases">
        <authorList>
            <person name="Thieme N."/>
            <person name="Liebl W."/>
            <person name="Zverlov V."/>
        </authorList>
    </citation>
    <scope>NUCLEOTIDE SEQUENCE</scope>
    <source>
        <strain evidence="1">NT08</strain>
    </source>
</reference>